<keyword evidence="7" id="KW-1185">Reference proteome</keyword>
<keyword evidence="4" id="KW-0175">Coiled coil</keyword>
<dbReference type="InterPro" id="IPR051685">
    <property type="entry name" value="Ycf3/AcsC/BcsC/TPR_MFPF"/>
</dbReference>
<keyword evidence="2 3" id="KW-0802">TPR repeat</keyword>
<feature type="repeat" description="TPR" evidence="3">
    <location>
        <begin position="143"/>
        <end position="176"/>
    </location>
</feature>
<dbReference type="InterPro" id="IPR011990">
    <property type="entry name" value="TPR-like_helical_dom_sf"/>
</dbReference>
<dbReference type="Pfam" id="PF13432">
    <property type="entry name" value="TPR_16"/>
    <property type="match status" value="1"/>
</dbReference>
<evidence type="ECO:0000259" key="5">
    <source>
        <dbReference type="Pfam" id="PF25063"/>
    </source>
</evidence>
<dbReference type="EMBL" id="LN824141">
    <property type="protein sequence ID" value="CEP78414.1"/>
    <property type="molecule type" value="Genomic_DNA"/>
</dbReference>
<dbReference type="STRING" id="1006576.DTL3_1110"/>
<dbReference type="SMART" id="SM00028">
    <property type="entry name" value="TPR"/>
    <property type="match status" value="5"/>
</dbReference>
<evidence type="ECO:0000313" key="6">
    <source>
        <dbReference type="EMBL" id="CEP78414.1"/>
    </source>
</evidence>
<dbReference type="HOGENOM" id="CLU_497693_0_0_0"/>
<evidence type="ECO:0000256" key="2">
    <source>
        <dbReference type="ARBA" id="ARBA00022803"/>
    </source>
</evidence>
<protein>
    <submittedName>
        <fullName evidence="6">TPR repeat-containing protein</fullName>
    </submittedName>
</protein>
<feature type="repeat" description="TPR" evidence="3">
    <location>
        <begin position="211"/>
        <end position="244"/>
    </location>
</feature>
<evidence type="ECO:0000313" key="7">
    <source>
        <dbReference type="Proteomes" id="UP000032809"/>
    </source>
</evidence>
<keyword evidence="1" id="KW-0677">Repeat</keyword>
<dbReference type="InterPro" id="IPR019734">
    <property type="entry name" value="TPR_rpt"/>
</dbReference>
<dbReference type="Proteomes" id="UP000032809">
    <property type="component" value="Chromosome I"/>
</dbReference>
<dbReference type="PROSITE" id="PS50005">
    <property type="entry name" value="TPR"/>
    <property type="match status" value="4"/>
</dbReference>
<dbReference type="PANTHER" id="PTHR44943">
    <property type="entry name" value="CELLULOSE SYNTHASE OPERON PROTEIN C"/>
    <property type="match status" value="1"/>
</dbReference>
<sequence>MKEVSRLNNIKYAIVYLDLDPDYAKLNNLPVKLPLLAEDFQKARATNKIPLEYILRGLEAEVEVNKNNKYYLSYLVYYYYEAFKKCLYEENYEMAETYLNKAKEIYLDYRYYFYTGLYFKKLGNYEMAELNLKQCLKEKPNFAYGYFELGNLMFERKIYDEAIDNYSKAVEIEKDFTLGYLKIADVLIENARYEEAINYLQKCIEIDKNFISAYERLGVIFNVLQRYNDANYIHQKALEIDENNFQIYYNNAHSLARLARHHEAIESLEKALKLQETDYVLHELCLEYKNMGRYLDAIEVEERALEIAQEENINLIRITLLKLALIVEDEERFKKYFNSLHGTEFYQAALHLKILFDLSQGKINEVKETLLQNEEIVGFGLLFERLDNLDYYLDKLETNLDNEIADSIMESINEFGMIDPFLLSDNLEARGIKSEYLNWLKDLSDNPKPSPEGLEIVINGLLLSGFNYGLSERVAVALSRYLWKDGNGLAFGRLLLRFYQDRVFGDKASLEVFIEENIEEIKDMSFYFARIFAQYDDYLMDFDSLLEFEIKDFIDALKVFISAVRIEISKEEVSIEKFKDEKVRKLMIFIDALNRL</sequence>
<dbReference type="KEGG" id="dtn:DTL3_1110"/>
<organism evidence="6 7">
    <name type="scientific">Defluviitoga tunisiensis</name>
    <dbReference type="NCBI Taxonomy" id="1006576"/>
    <lineage>
        <taxon>Bacteria</taxon>
        <taxon>Thermotogati</taxon>
        <taxon>Thermotogota</taxon>
        <taxon>Thermotogae</taxon>
        <taxon>Petrotogales</taxon>
        <taxon>Petrotogaceae</taxon>
        <taxon>Defluviitoga</taxon>
    </lineage>
</organism>
<feature type="domain" description="Tetratricopeptide repeat protein 21A/21B C-terminal ARM" evidence="5">
    <location>
        <begin position="173"/>
        <end position="275"/>
    </location>
</feature>
<dbReference type="AlphaFoldDB" id="A0A0C7P3F3"/>
<evidence type="ECO:0000256" key="3">
    <source>
        <dbReference type="PROSITE-ProRule" id="PRU00339"/>
    </source>
</evidence>
<dbReference type="Pfam" id="PF25063">
    <property type="entry name" value="ARM_TT21_C"/>
    <property type="match status" value="1"/>
</dbReference>
<dbReference type="InterPro" id="IPR056834">
    <property type="entry name" value="ARM_TT21_C"/>
</dbReference>
<name>A0A0C7P3F3_DEFTU</name>
<dbReference type="PANTHER" id="PTHR44943:SF8">
    <property type="entry name" value="TPR REPEAT-CONTAINING PROTEIN MJ0263"/>
    <property type="match status" value="1"/>
</dbReference>
<evidence type="ECO:0000256" key="1">
    <source>
        <dbReference type="ARBA" id="ARBA00022737"/>
    </source>
</evidence>
<reference evidence="7" key="1">
    <citation type="submission" date="2014-11" db="EMBL/GenBank/DDBJ databases">
        <authorList>
            <person name="Wibberg D."/>
        </authorList>
    </citation>
    <scope>NUCLEOTIDE SEQUENCE [LARGE SCALE GENOMIC DNA]</scope>
    <source>
        <strain evidence="7">L3</strain>
    </source>
</reference>
<gene>
    <name evidence="6" type="primary">trp</name>
    <name evidence="6" type="ORF">DTL3_1110</name>
</gene>
<feature type="repeat" description="TPR" evidence="3">
    <location>
        <begin position="177"/>
        <end position="210"/>
    </location>
</feature>
<evidence type="ECO:0000256" key="4">
    <source>
        <dbReference type="SAM" id="Coils"/>
    </source>
</evidence>
<dbReference type="SUPFAM" id="SSF48452">
    <property type="entry name" value="TPR-like"/>
    <property type="match status" value="1"/>
</dbReference>
<feature type="repeat" description="TPR" evidence="3">
    <location>
        <begin position="245"/>
        <end position="278"/>
    </location>
</feature>
<feature type="coiled-coil region" evidence="4">
    <location>
        <begin position="258"/>
        <end position="311"/>
    </location>
</feature>
<proteinExistence type="predicted"/>
<accession>A0A0C7P3F3</accession>
<dbReference type="Gene3D" id="1.25.40.10">
    <property type="entry name" value="Tetratricopeptide repeat domain"/>
    <property type="match status" value="2"/>
</dbReference>